<sequence length="339" mass="39207">MFLFTLHSQSLSILISYTVFSATFAEVYIYQFKLSNPPEELTRLRSHGALIQHVLHQTTSHLVDIVQCLTETSIFRSMIKRLVKGFVDKQFDPNQTYEEQNISLKSLLHSRICASYSDLFTGHSKNDCAIQQFARDYFIFNHRRYHLQRSANRKLQFVRHCAHSRARSRHPSTPTTAVENSSVTPPTRQVQDPPGPSARTSNKEKGPKINPLLRFFTTVKKDTQQRLAMPQSLRPEKRGPIPWVSPPSLNPTTLPKYRINEVEAFLKSCFPDMRHLLNQFMDYGILNRQYLSVIAGWPPEKIDQLLREIGTSTVFNDLGPTEMDIKILIKHFKDYFNAK</sequence>
<dbReference type="Proteomes" id="UP000629468">
    <property type="component" value="Unassembled WGS sequence"/>
</dbReference>
<evidence type="ECO:0000313" key="3">
    <source>
        <dbReference type="Proteomes" id="UP000629468"/>
    </source>
</evidence>
<dbReference type="EMBL" id="JABXXO010000007">
    <property type="protein sequence ID" value="KAF7773534.1"/>
    <property type="molecule type" value="Genomic_DNA"/>
</dbReference>
<name>A0A8H7KGT0_AGABI</name>
<evidence type="ECO:0000256" key="1">
    <source>
        <dbReference type="SAM" id="MobiDB-lite"/>
    </source>
</evidence>
<feature type="compositionally biased region" description="Basic residues" evidence="1">
    <location>
        <begin position="161"/>
        <end position="170"/>
    </location>
</feature>
<protein>
    <submittedName>
        <fullName evidence="2">Uncharacterized protein</fullName>
    </submittedName>
</protein>
<proteinExistence type="predicted"/>
<evidence type="ECO:0000313" key="2">
    <source>
        <dbReference type="EMBL" id="KAF7773534.1"/>
    </source>
</evidence>
<comment type="caution">
    <text evidence="2">The sequence shown here is derived from an EMBL/GenBank/DDBJ whole genome shotgun (WGS) entry which is preliminary data.</text>
</comment>
<feature type="region of interest" description="Disordered" evidence="1">
    <location>
        <begin position="161"/>
        <end position="208"/>
    </location>
</feature>
<reference evidence="2 3" key="1">
    <citation type="journal article" name="Sci. Rep.">
        <title>Telomere-to-telomere assembled and centromere annotated genomes of the two main subspecies of the button mushroom Agaricus bisporus reveal especially polymorphic chromosome ends.</title>
        <authorList>
            <person name="Sonnenberg A.S.M."/>
            <person name="Sedaghat-Telgerd N."/>
            <person name="Lavrijssen B."/>
            <person name="Ohm R.A."/>
            <person name="Hendrickx P.M."/>
            <person name="Scholtmeijer K."/>
            <person name="Baars J.J.P."/>
            <person name="van Peer A."/>
        </authorList>
    </citation>
    <scope>NUCLEOTIDE SEQUENCE [LARGE SCALE GENOMIC DNA]</scope>
    <source>
        <strain evidence="2 3">H119_p4</strain>
    </source>
</reference>
<organism evidence="2 3">
    <name type="scientific">Agaricus bisporus var. burnettii</name>
    <dbReference type="NCBI Taxonomy" id="192524"/>
    <lineage>
        <taxon>Eukaryota</taxon>
        <taxon>Fungi</taxon>
        <taxon>Dikarya</taxon>
        <taxon>Basidiomycota</taxon>
        <taxon>Agaricomycotina</taxon>
        <taxon>Agaricomycetes</taxon>
        <taxon>Agaricomycetidae</taxon>
        <taxon>Agaricales</taxon>
        <taxon>Agaricineae</taxon>
        <taxon>Agaricaceae</taxon>
        <taxon>Agaricus</taxon>
    </lineage>
</organism>
<dbReference type="AlphaFoldDB" id="A0A8H7KGT0"/>
<feature type="compositionally biased region" description="Polar residues" evidence="1">
    <location>
        <begin position="177"/>
        <end position="190"/>
    </location>
</feature>
<accession>A0A8H7KGT0</accession>
<gene>
    <name evidence="2" type="ORF">Agabi119p4_5701</name>
</gene>